<accession>A0A9N9JAT2</accession>
<dbReference type="Proteomes" id="UP000789759">
    <property type="component" value="Unassembled WGS sequence"/>
</dbReference>
<dbReference type="EMBL" id="CAJVQA010021709">
    <property type="protein sequence ID" value="CAG8770358.1"/>
    <property type="molecule type" value="Genomic_DNA"/>
</dbReference>
<dbReference type="AlphaFoldDB" id="A0A9N9JAT2"/>
<organism evidence="1 2">
    <name type="scientific">Cetraspora pellucida</name>
    <dbReference type="NCBI Taxonomy" id="1433469"/>
    <lineage>
        <taxon>Eukaryota</taxon>
        <taxon>Fungi</taxon>
        <taxon>Fungi incertae sedis</taxon>
        <taxon>Mucoromycota</taxon>
        <taxon>Glomeromycotina</taxon>
        <taxon>Glomeromycetes</taxon>
        <taxon>Diversisporales</taxon>
        <taxon>Gigasporaceae</taxon>
        <taxon>Cetraspora</taxon>
    </lineage>
</organism>
<proteinExistence type="predicted"/>
<evidence type="ECO:0000313" key="1">
    <source>
        <dbReference type="EMBL" id="CAG8770358.1"/>
    </source>
</evidence>
<keyword evidence="2" id="KW-1185">Reference proteome</keyword>
<dbReference type="OrthoDB" id="2443938at2759"/>
<sequence>MKTNLNYTIQKFSIHEYENGISLNSDETNSDTANISTFRLYIYQNEINQIELVNTTPTFHHVSFTVPELVYPMWRPTLSLKRLLHEFETKILLDHPYIPSFPNMTLYLRQFASKPTKIAIYNSCKNLKTRKFPPILSARRSQENTDTTTSINNSNIPDIVIPNNAFPFETHDEDQRYNRLMVSCRLLKQKHVSRKHYPTRAELIGEPFFFQHLIMKIPCYSEEELIGTYSSYFKKFKSLFPNEYEQEINKLTNTTVTQELRNSNAYKEIIKKILTNLNNTEIYDLILKQLIMLECKTPSIDPHQTLLLNEDQYPIYDILCNS</sequence>
<reference evidence="1" key="1">
    <citation type="submission" date="2021-06" db="EMBL/GenBank/DDBJ databases">
        <authorList>
            <person name="Kallberg Y."/>
            <person name="Tangrot J."/>
            <person name="Rosling A."/>
        </authorList>
    </citation>
    <scope>NUCLEOTIDE SEQUENCE</scope>
    <source>
        <strain evidence="1">FL966</strain>
    </source>
</reference>
<protein>
    <submittedName>
        <fullName evidence="1">21549_t:CDS:1</fullName>
    </submittedName>
</protein>
<comment type="caution">
    <text evidence="1">The sequence shown here is derived from an EMBL/GenBank/DDBJ whole genome shotgun (WGS) entry which is preliminary data.</text>
</comment>
<gene>
    <name evidence="1" type="ORF">CPELLU_LOCUS15836</name>
</gene>
<evidence type="ECO:0000313" key="2">
    <source>
        <dbReference type="Proteomes" id="UP000789759"/>
    </source>
</evidence>
<name>A0A9N9JAT2_9GLOM</name>